<dbReference type="PANTHER" id="PTHR37804:SF1">
    <property type="entry name" value="CDAA REGULATORY PROTEIN CDAR"/>
    <property type="match status" value="1"/>
</dbReference>
<proteinExistence type="predicted"/>
<reference evidence="1" key="1">
    <citation type="submission" date="2019-08" db="EMBL/GenBank/DDBJ databases">
        <authorList>
            <person name="Kucharzyk K."/>
            <person name="Murdoch R.W."/>
            <person name="Higgins S."/>
            <person name="Loffler F."/>
        </authorList>
    </citation>
    <scope>NUCLEOTIDE SEQUENCE</scope>
</reference>
<dbReference type="Gene3D" id="2.170.120.30">
    <property type="match status" value="2"/>
</dbReference>
<evidence type="ECO:0008006" key="2">
    <source>
        <dbReference type="Google" id="ProtNLM"/>
    </source>
</evidence>
<dbReference type="Pfam" id="PF07949">
    <property type="entry name" value="YbbR"/>
    <property type="match status" value="1"/>
</dbReference>
<protein>
    <recommendedName>
        <fullName evidence="2">CdaA regulatory protein CdaR</fullName>
    </recommendedName>
</protein>
<dbReference type="InterPro" id="IPR053154">
    <property type="entry name" value="c-di-AMP_regulator"/>
</dbReference>
<evidence type="ECO:0000313" key="1">
    <source>
        <dbReference type="EMBL" id="MPL58810.1"/>
    </source>
</evidence>
<organism evidence="1">
    <name type="scientific">bioreactor metagenome</name>
    <dbReference type="NCBI Taxonomy" id="1076179"/>
    <lineage>
        <taxon>unclassified sequences</taxon>
        <taxon>metagenomes</taxon>
        <taxon>ecological metagenomes</taxon>
    </lineage>
</organism>
<accession>A0A644SVS4</accession>
<gene>
    <name evidence="1" type="ORF">SDC9_04353</name>
</gene>
<dbReference type="PANTHER" id="PTHR37804">
    <property type="entry name" value="CDAA REGULATORY PROTEIN CDAR"/>
    <property type="match status" value="1"/>
</dbReference>
<dbReference type="AlphaFoldDB" id="A0A644SVS4"/>
<sequence>MKLKRMARLLFSDWPAKVLSLSIALLLTLFFNLTRLEQRTINIPLTVSINDVLAPSSQYPSMVKVILRGERDMIYSIREDEISASLDLSEYKNEGVYRVPIRLQKRGNALVADPLEIHPEPSDIAIGLEKRIAKSVPVTPSFKGFLESGFELANFDILPPEVTISGPAGLVSRASEISTDTIELSGKKADFTVNVRLLKKDSLLAFEGKDSVVFSATVRKSRDIKNFVNLPIIVRGLAPGLALAEILPTGNVRMHIAEEVLKDFKTDEMLSVDLKDYTKAGTYTVNVVLSVPEEVVVETYDPQTLTIKLQAAAQPAEPGAEL</sequence>
<dbReference type="EMBL" id="VSSQ01000008">
    <property type="protein sequence ID" value="MPL58810.1"/>
    <property type="molecule type" value="Genomic_DNA"/>
</dbReference>
<name>A0A644SVS4_9ZZZZ</name>
<comment type="caution">
    <text evidence="1">The sequence shown here is derived from an EMBL/GenBank/DDBJ whole genome shotgun (WGS) entry which is preliminary data.</text>
</comment>
<dbReference type="InterPro" id="IPR012505">
    <property type="entry name" value="YbbR"/>
</dbReference>
<dbReference type="Gene3D" id="2.170.120.40">
    <property type="entry name" value="YbbR-like domain"/>
    <property type="match status" value="1"/>
</dbReference>